<dbReference type="AlphaFoldDB" id="A0A1U7M2P0"/>
<proteinExistence type="inferred from homology"/>
<dbReference type="GO" id="GO:0015035">
    <property type="term" value="F:protein-disulfide reductase activity"/>
    <property type="evidence" value="ECO:0007669"/>
    <property type="project" value="TreeGrafter"/>
</dbReference>
<dbReference type="PANTHER" id="PTHR46679">
    <property type="match status" value="1"/>
</dbReference>
<dbReference type="Proteomes" id="UP000186112">
    <property type="component" value="Unassembled WGS sequence"/>
</dbReference>
<evidence type="ECO:0000256" key="4">
    <source>
        <dbReference type="ARBA" id="ARBA00023157"/>
    </source>
</evidence>
<dbReference type="CDD" id="cd02066">
    <property type="entry name" value="GRX_family"/>
    <property type="match status" value="1"/>
</dbReference>
<dbReference type="PROSITE" id="PS00195">
    <property type="entry name" value="GLUTAREDOXIN_1"/>
    <property type="match status" value="1"/>
</dbReference>
<dbReference type="RefSeq" id="WP_198927577.1">
    <property type="nucleotide sequence ID" value="NZ_LTDM01000066.1"/>
</dbReference>
<gene>
    <name evidence="7" type="primary">grxC_2</name>
    <name evidence="7" type="ORF">TICRE_24970</name>
</gene>
<evidence type="ECO:0000256" key="5">
    <source>
        <dbReference type="ARBA" id="ARBA00023284"/>
    </source>
</evidence>
<evidence type="ECO:0000256" key="2">
    <source>
        <dbReference type="ARBA" id="ARBA00022448"/>
    </source>
</evidence>
<organism evidence="7 8">
    <name type="scientific">Tissierella creatinophila DSM 6911</name>
    <dbReference type="NCBI Taxonomy" id="1123403"/>
    <lineage>
        <taxon>Bacteria</taxon>
        <taxon>Bacillati</taxon>
        <taxon>Bacillota</taxon>
        <taxon>Tissierellia</taxon>
        <taxon>Tissierellales</taxon>
        <taxon>Tissierellaceae</taxon>
        <taxon>Tissierella</taxon>
    </lineage>
</organism>
<comment type="similarity">
    <text evidence="1">Belongs to the glutaredoxin family.</text>
</comment>
<keyword evidence="4" id="KW-1015">Disulfide bond</keyword>
<evidence type="ECO:0000256" key="1">
    <source>
        <dbReference type="ARBA" id="ARBA00007787"/>
    </source>
</evidence>
<keyword evidence="8" id="KW-1185">Reference proteome</keyword>
<dbReference type="PROSITE" id="PS50404">
    <property type="entry name" value="GST_NTER"/>
    <property type="match status" value="1"/>
</dbReference>
<evidence type="ECO:0000313" key="8">
    <source>
        <dbReference type="Proteomes" id="UP000186112"/>
    </source>
</evidence>
<comment type="caution">
    <text evidence="7">The sequence shown here is derived from an EMBL/GenBank/DDBJ whole genome shotgun (WGS) entry which is preliminary data.</text>
</comment>
<dbReference type="InterPro" id="IPR002109">
    <property type="entry name" value="Glutaredoxin"/>
</dbReference>
<dbReference type="PANTHER" id="PTHR46679:SF1">
    <property type="entry name" value="GLUTAREDOXIN-2, MITOCHONDRIAL"/>
    <property type="match status" value="1"/>
</dbReference>
<dbReference type="PROSITE" id="PS51354">
    <property type="entry name" value="GLUTAREDOXIN_2"/>
    <property type="match status" value="1"/>
</dbReference>
<name>A0A1U7M2P0_TISCR</name>
<dbReference type="SUPFAM" id="SSF52833">
    <property type="entry name" value="Thioredoxin-like"/>
    <property type="match status" value="1"/>
</dbReference>
<keyword evidence="5" id="KW-0676">Redox-active center</keyword>
<keyword evidence="3" id="KW-0249">Electron transport</keyword>
<dbReference type="InterPro" id="IPR014025">
    <property type="entry name" value="Glutaredoxin_subgr"/>
</dbReference>
<dbReference type="EMBL" id="LTDM01000066">
    <property type="protein sequence ID" value="OLS01458.1"/>
    <property type="molecule type" value="Genomic_DNA"/>
</dbReference>
<dbReference type="PRINTS" id="PR00160">
    <property type="entry name" value="GLUTAREDOXIN"/>
</dbReference>
<accession>A0A1U7M2P0</accession>
<dbReference type="InterPro" id="IPR004045">
    <property type="entry name" value="Glutathione_S-Trfase_N"/>
</dbReference>
<protein>
    <submittedName>
        <fullName evidence="7">Glutaredoxin-3</fullName>
    </submittedName>
</protein>
<dbReference type="InterPro" id="IPR036249">
    <property type="entry name" value="Thioredoxin-like_sf"/>
</dbReference>
<keyword evidence="2" id="KW-0813">Transport</keyword>
<reference evidence="7 8" key="1">
    <citation type="submission" date="2016-02" db="EMBL/GenBank/DDBJ databases">
        <title>Genome sequence of Tissierella creatinophila DSM 6911.</title>
        <authorList>
            <person name="Poehlein A."/>
            <person name="Daniel R."/>
        </authorList>
    </citation>
    <scope>NUCLEOTIDE SEQUENCE [LARGE SCALE GENOMIC DNA]</scope>
    <source>
        <strain evidence="7 8">DSM 6911</strain>
    </source>
</reference>
<evidence type="ECO:0000313" key="7">
    <source>
        <dbReference type="EMBL" id="OLS01458.1"/>
    </source>
</evidence>
<dbReference type="Gene3D" id="3.40.30.10">
    <property type="entry name" value="Glutaredoxin"/>
    <property type="match status" value="1"/>
</dbReference>
<dbReference type="Pfam" id="PF00462">
    <property type="entry name" value="Glutaredoxin"/>
    <property type="match status" value="1"/>
</dbReference>
<sequence length="79" mass="9281">MDKKIELYTWSYCPFCQNAKKLLDKKGYKYEEHVLDNNEEKRLELKTKTGQGTVPYVFIDGELIGGFDNLKEMDDKGRL</sequence>
<evidence type="ECO:0000259" key="6">
    <source>
        <dbReference type="PROSITE" id="PS50404"/>
    </source>
</evidence>
<evidence type="ECO:0000256" key="3">
    <source>
        <dbReference type="ARBA" id="ARBA00022982"/>
    </source>
</evidence>
<feature type="domain" description="GST N-terminal" evidence="6">
    <location>
        <begin position="3"/>
        <end position="79"/>
    </location>
</feature>
<dbReference type="InterPro" id="IPR011767">
    <property type="entry name" value="GLR_AS"/>
</dbReference>